<dbReference type="Gene3D" id="3.40.50.150">
    <property type="entry name" value="Vaccinia Virus protein VP39"/>
    <property type="match status" value="1"/>
</dbReference>
<dbReference type="PANTHER" id="PTHR22807:SF30">
    <property type="entry name" value="28S RRNA (CYTOSINE(4447)-C(5))-METHYLTRANSFERASE-RELATED"/>
    <property type="match status" value="1"/>
</dbReference>
<dbReference type="PANTHER" id="PTHR22807">
    <property type="entry name" value="NOP2 YEAST -RELATED NOL1/NOP2/FMU SUN DOMAIN-CONTAINING"/>
    <property type="match status" value="1"/>
</dbReference>
<dbReference type="InterPro" id="IPR029063">
    <property type="entry name" value="SAM-dependent_MTases_sf"/>
</dbReference>
<dbReference type="Pfam" id="PF13636">
    <property type="entry name" value="Methyltranf_PUA"/>
    <property type="match status" value="1"/>
</dbReference>
<feature type="binding site" evidence="6">
    <location>
        <position position="182"/>
    </location>
    <ligand>
        <name>S-adenosyl-L-methionine</name>
        <dbReference type="ChEBI" id="CHEBI:59789"/>
    </ligand>
</feature>
<dbReference type="Gene3D" id="3.30.70.1170">
    <property type="entry name" value="Sun protein, domain 3"/>
    <property type="match status" value="1"/>
</dbReference>
<feature type="binding site" evidence="6">
    <location>
        <begin position="113"/>
        <end position="119"/>
    </location>
    <ligand>
        <name>S-adenosyl-L-methionine</name>
        <dbReference type="ChEBI" id="CHEBI:59789"/>
    </ligand>
</feature>
<comment type="similarity">
    <text evidence="6">Belongs to the class I-like SAM-binding methyltransferase superfamily. RsmB/NOP family.</text>
</comment>
<dbReference type="InterPro" id="IPR031340">
    <property type="entry name" value="RsmF_methylt_CI"/>
</dbReference>
<keyword evidence="10" id="KW-1185">Reference proteome</keyword>
<dbReference type="Pfam" id="PF17125">
    <property type="entry name" value="Methyltr_RsmF_N"/>
    <property type="match status" value="1"/>
</dbReference>
<dbReference type="CDD" id="cd02440">
    <property type="entry name" value="AdoMet_MTases"/>
    <property type="match status" value="1"/>
</dbReference>
<dbReference type="InterPro" id="IPR001678">
    <property type="entry name" value="MeTrfase_RsmB-F_NOP2_dom"/>
</dbReference>
<keyword evidence="2 6" id="KW-0489">Methyltransferase</keyword>
<dbReference type="InterPro" id="IPR023267">
    <property type="entry name" value="RCMT"/>
</dbReference>
<keyword evidence="5 6" id="KW-0694">RNA-binding</keyword>
<dbReference type="PRINTS" id="PR02008">
    <property type="entry name" value="RCMTFAMILY"/>
</dbReference>
<accession>A0ABR7MXX6</accession>
<evidence type="ECO:0000259" key="8">
    <source>
        <dbReference type="PROSITE" id="PS51686"/>
    </source>
</evidence>
<evidence type="ECO:0000256" key="4">
    <source>
        <dbReference type="ARBA" id="ARBA00022691"/>
    </source>
</evidence>
<dbReference type="InterPro" id="IPR031341">
    <property type="entry name" value="Methyltr_RsmF_N"/>
</dbReference>
<dbReference type="EMBL" id="JACRSX010000001">
    <property type="protein sequence ID" value="MBC8561193.1"/>
    <property type="molecule type" value="Genomic_DNA"/>
</dbReference>
<dbReference type="CDD" id="cd21147">
    <property type="entry name" value="RsmF_methylt_CTD1"/>
    <property type="match status" value="1"/>
</dbReference>
<dbReference type="RefSeq" id="WP_022465842.1">
    <property type="nucleotide sequence ID" value="NZ_JACRSX010000001.1"/>
</dbReference>
<feature type="active site" description="Nucleophile" evidence="6">
    <location>
        <position position="235"/>
    </location>
</feature>
<sequence length="502" mass="56058">MRTEELPEQFLESMKRMLGTEYQDYISSMKEDTRTALRVNTNKITPEQFMDICPFHAEPVPWNEKGFYYNADVDMPSKHPYYYAGLYYIQEPSAMIPASLLPVEEGDRVLDLCAAPGGKATELSAKLHGTGLLVANDISVSRAMALAKNLQISGTKNAVVTAETPENLAAVLPGFFHKVLIDAPCSGEGMFRRDPGMVKSWCIHGPEYYAALQAEILESAYVLLAPGGDMVYSTCTFSPLEDEGMIQSFLKKHPDMTICEVPRHPGYSEGRPDWVPDGDSSLENCVRIFPHRAEGEGHFAVLLHKHGKAGDTCDDPEMWDINGTDMKSDRISEACPDGKRRRKQSGKKSRNHISASDSREKKQKNQEGIEDFFQMLLPETGIEIKKLSRKKDIYVAETLAAGQMKGLRIVAGGLIAGNDKNGRFEPSPQLALALRGEDYLQRIDLPAEDERVIRYLKGETVLVDKPYKGYVLFCVDGYPLGWCKGNGSGTMKNKYYPGWRMQ</sequence>
<keyword evidence="4 6" id="KW-0949">S-adenosyl-L-methionine</keyword>
<evidence type="ECO:0000256" key="5">
    <source>
        <dbReference type="ARBA" id="ARBA00022884"/>
    </source>
</evidence>
<feature type="compositionally biased region" description="Basic residues" evidence="7">
    <location>
        <begin position="339"/>
        <end position="351"/>
    </location>
</feature>
<dbReference type="Gene3D" id="2.30.130.60">
    <property type="match status" value="1"/>
</dbReference>
<reference evidence="9 10" key="1">
    <citation type="submission" date="2020-08" db="EMBL/GenBank/DDBJ databases">
        <title>Genome public.</title>
        <authorList>
            <person name="Liu C."/>
            <person name="Sun Q."/>
        </authorList>
    </citation>
    <scope>NUCLEOTIDE SEQUENCE [LARGE SCALE GENOMIC DNA]</scope>
    <source>
        <strain evidence="9 10">NSJ-37</strain>
    </source>
</reference>
<dbReference type="Proteomes" id="UP000606193">
    <property type="component" value="Unassembled WGS sequence"/>
</dbReference>
<feature type="binding site" evidence="6">
    <location>
        <position position="137"/>
    </location>
    <ligand>
        <name>S-adenosyl-L-methionine</name>
        <dbReference type="ChEBI" id="CHEBI:59789"/>
    </ligand>
</feature>
<evidence type="ECO:0000256" key="2">
    <source>
        <dbReference type="ARBA" id="ARBA00022603"/>
    </source>
</evidence>
<dbReference type="GO" id="GO:0008168">
    <property type="term" value="F:methyltransferase activity"/>
    <property type="evidence" value="ECO:0007669"/>
    <property type="project" value="UniProtKB-KW"/>
</dbReference>
<feature type="compositionally biased region" description="Basic and acidic residues" evidence="7">
    <location>
        <begin position="326"/>
        <end position="338"/>
    </location>
</feature>
<dbReference type="InterPro" id="IPR027391">
    <property type="entry name" value="Nol1_Nop2_Fmu_2"/>
</dbReference>
<evidence type="ECO:0000256" key="3">
    <source>
        <dbReference type="ARBA" id="ARBA00022679"/>
    </source>
</evidence>
<dbReference type="PROSITE" id="PS51686">
    <property type="entry name" value="SAM_MT_RSMB_NOP"/>
    <property type="match status" value="1"/>
</dbReference>
<feature type="domain" description="SAM-dependent MTase RsmB/NOP-type" evidence="8">
    <location>
        <begin position="25"/>
        <end position="306"/>
    </location>
</feature>
<keyword evidence="3 6" id="KW-0808">Transferase</keyword>
<proteinExistence type="inferred from homology"/>
<dbReference type="GO" id="GO:0032259">
    <property type="term" value="P:methylation"/>
    <property type="evidence" value="ECO:0007669"/>
    <property type="project" value="UniProtKB-KW"/>
</dbReference>
<comment type="caution">
    <text evidence="9">The sequence shown here is derived from an EMBL/GenBank/DDBJ whole genome shotgun (WGS) entry which is preliminary data.</text>
</comment>
<dbReference type="Pfam" id="PF17126">
    <property type="entry name" value="RsmF_methylt_CI"/>
    <property type="match status" value="1"/>
</dbReference>
<dbReference type="SUPFAM" id="SSF53335">
    <property type="entry name" value="S-adenosyl-L-methionine-dependent methyltransferases"/>
    <property type="match status" value="1"/>
</dbReference>
<evidence type="ECO:0000313" key="10">
    <source>
        <dbReference type="Proteomes" id="UP000606193"/>
    </source>
</evidence>
<evidence type="ECO:0000256" key="1">
    <source>
        <dbReference type="ARBA" id="ARBA00022490"/>
    </source>
</evidence>
<evidence type="ECO:0000313" key="9">
    <source>
        <dbReference type="EMBL" id="MBC8561193.1"/>
    </source>
</evidence>
<evidence type="ECO:0000256" key="6">
    <source>
        <dbReference type="PROSITE-ProRule" id="PRU01023"/>
    </source>
</evidence>
<gene>
    <name evidence="9" type="ORF">H8704_00865</name>
</gene>
<dbReference type="InterPro" id="IPR049560">
    <property type="entry name" value="MeTrfase_RsmB-F_NOP2_cat"/>
</dbReference>
<comment type="caution">
    <text evidence="6">Lacks conserved residue(s) required for the propagation of feature annotation.</text>
</comment>
<organism evidence="9 10">
    <name type="scientific">Jutongia huaianensis</name>
    <dbReference type="NCBI Taxonomy" id="2763668"/>
    <lineage>
        <taxon>Bacteria</taxon>
        <taxon>Bacillati</taxon>
        <taxon>Bacillota</taxon>
        <taxon>Clostridia</taxon>
        <taxon>Lachnospirales</taxon>
        <taxon>Lachnospiraceae</taxon>
        <taxon>Jutongia</taxon>
    </lineage>
</organism>
<protein>
    <submittedName>
        <fullName evidence="9">RsmF rRNA methyltransferase first C-terminal domain-containing protein</fullName>
    </submittedName>
</protein>
<dbReference type="Pfam" id="PF01189">
    <property type="entry name" value="Methyltr_RsmB-F"/>
    <property type="match status" value="1"/>
</dbReference>
<name>A0ABR7MXX6_9FIRM</name>
<evidence type="ECO:0000256" key="7">
    <source>
        <dbReference type="SAM" id="MobiDB-lite"/>
    </source>
</evidence>
<keyword evidence="1" id="KW-0963">Cytoplasm</keyword>
<feature type="region of interest" description="Disordered" evidence="7">
    <location>
        <begin position="321"/>
        <end position="365"/>
    </location>
</feature>